<evidence type="ECO:0000313" key="4">
    <source>
        <dbReference type="Proteomes" id="UP000756132"/>
    </source>
</evidence>
<accession>A0A9Q8P6D9</accession>
<feature type="signal peptide" evidence="2">
    <location>
        <begin position="1"/>
        <end position="19"/>
    </location>
</feature>
<dbReference type="AlphaFoldDB" id="A0A9Q8P6D9"/>
<keyword evidence="2" id="KW-0732">Signal</keyword>
<keyword evidence="4" id="KW-1185">Reference proteome</keyword>
<evidence type="ECO:0000256" key="1">
    <source>
        <dbReference type="SAM" id="MobiDB-lite"/>
    </source>
</evidence>
<reference evidence="3" key="2">
    <citation type="journal article" date="2022" name="Microb. Genom.">
        <title>A chromosome-scale genome assembly of the tomato pathogen Cladosporium fulvum reveals a compartmentalized genome architecture and the presence of a dispensable chromosome.</title>
        <authorList>
            <person name="Zaccaron A.Z."/>
            <person name="Chen L.H."/>
            <person name="Samaras A."/>
            <person name="Stergiopoulos I."/>
        </authorList>
    </citation>
    <scope>NUCLEOTIDE SEQUENCE</scope>
    <source>
        <strain evidence="3">Race5_Kim</strain>
    </source>
</reference>
<protein>
    <submittedName>
        <fullName evidence="3">Uncharacterized protein</fullName>
    </submittedName>
</protein>
<dbReference type="Proteomes" id="UP000756132">
    <property type="component" value="Chromosome 3"/>
</dbReference>
<dbReference type="RefSeq" id="XP_047759217.1">
    <property type="nucleotide sequence ID" value="XM_047907571.1"/>
</dbReference>
<sequence>MKFTLIIASLMAIITYSMAVAPAVLFQRTPQRFQCYQVTCYKPNFGDDQCKRDCGGIECSAQTNKCVAGSKNGTSTSTSTSTSTRASVRASTTCNDMLL</sequence>
<proteinExistence type="predicted"/>
<evidence type="ECO:0000256" key="2">
    <source>
        <dbReference type="SAM" id="SignalP"/>
    </source>
</evidence>
<dbReference type="GeneID" id="71988301"/>
<organism evidence="3 4">
    <name type="scientific">Passalora fulva</name>
    <name type="common">Tomato leaf mold</name>
    <name type="synonym">Cladosporium fulvum</name>
    <dbReference type="NCBI Taxonomy" id="5499"/>
    <lineage>
        <taxon>Eukaryota</taxon>
        <taxon>Fungi</taxon>
        <taxon>Dikarya</taxon>
        <taxon>Ascomycota</taxon>
        <taxon>Pezizomycotina</taxon>
        <taxon>Dothideomycetes</taxon>
        <taxon>Dothideomycetidae</taxon>
        <taxon>Mycosphaerellales</taxon>
        <taxon>Mycosphaerellaceae</taxon>
        <taxon>Fulvia</taxon>
    </lineage>
</organism>
<feature type="compositionally biased region" description="Low complexity" evidence="1">
    <location>
        <begin position="74"/>
        <end position="93"/>
    </location>
</feature>
<evidence type="ECO:0000313" key="3">
    <source>
        <dbReference type="EMBL" id="UJO14851.1"/>
    </source>
</evidence>
<gene>
    <name evidence="3" type="ORF">CLAFUR5_08423</name>
</gene>
<feature type="region of interest" description="Disordered" evidence="1">
    <location>
        <begin position="68"/>
        <end position="99"/>
    </location>
</feature>
<feature type="chain" id="PRO_5040385618" evidence="2">
    <location>
        <begin position="20"/>
        <end position="99"/>
    </location>
</feature>
<dbReference type="EMBL" id="CP090165">
    <property type="protein sequence ID" value="UJO14851.1"/>
    <property type="molecule type" value="Genomic_DNA"/>
</dbReference>
<name>A0A9Q8P6D9_PASFU</name>
<reference evidence="3" key="1">
    <citation type="submission" date="2021-12" db="EMBL/GenBank/DDBJ databases">
        <authorList>
            <person name="Zaccaron A."/>
            <person name="Stergiopoulos I."/>
        </authorList>
    </citation>
    <scope>NUCLEOTIDE SEQUENCE</scope>
    <source>
        <strain evidence="3">Race5_Kim</strain>
    </source>
</reference>
<dbReference type="KEGG" id="ffu:CLAFUR5_08423"/>